<reference evidence="1" key="1">
    <citation type="submission" date="2009-09" db="EMBL/GenBank/DDBJ databases">
        <authorList>
            <person name="Weinstock G."/>
            <person name="Sodergren E."/>
            <person name="Clifton S."/>
            <person name="Fulton L."/>
            <person name="Fulton B."/>
            <person name="Courtney L."/>
            <person name="Fronick C."/>
            <person name="Harrison M."/>
            <person name="Strong C."/>
            <person name="Farmer C."/>
            <person name="Delahaunty K."/>
            <person name="Markovic C."/>
            <person name="Hall O."/>
            <person name="Minx P."/>
            <person name="Tomlinson C."/>
            <person name="Mitreva M."/>
            <person name="Nelson J."/>
            <person name="Hou S."/>
            <person name="Wollam A."/>
            <person name="Pepin K.H."/>
            <person name="Johnson M."/>
            <person name="Bhonagiri V."/>
            <person name="Nash W.E."/>
            <person name="Warren W."/>
            <person name="Chinwalla A."/>
            <person name="Mardis E.R."/>
            <person name="Wilson R.K."/>
        </authorList>
    </citation>
    <scope>NUCLEOTIDE SEQUENCE [LARGE SCALE GENOMIC DNA]</scope>
    <source>
        <strain evidence="1">DSM 20583</strain>
    </source>
</reference>
<protein>
    <submittedName>
        <fullName evidence="1">Uncharacterized protein</fullName>
    </submittedName>
</protein>
<dbReference type="EMBL" id="ABYU02000011">
    <property type="protein sequence ID" value="EEX22399.1"/>
    <property type="molecule type" value="Genomic_DNA"/>
</dbReference>
<gene>
    <name evidence="1" type="ORF">BLAHAN_04624</name>
</gene>
<sequence>MVKGNNEITVNRTFKSRIFTMLYRDKKELLNLYNAVTGKHYENPEELEINTLENAIYMSMQNDVSFLIDSRLSLYEHQSTYNPNLPLRFLFYVADIYSALTKEAHLDGTPKLELEAVMLNINPGHNKELLSTCKSLHDYSEYPARVRRYSKEMEIEDAWEDGIEETSTLIAKLAENGDLVQLEELGKTPDGLKALLKKYNISR</sequence>
<dbReference type="STRING" id="537007.BLAHAN_04624"/>
<keyword evidence="2" id="KW-1185">Reference proteome</keyword>
<dbReference type="RefSeq" id="WP_004221556.1">
    <property type="nucleotide sequence ID" value="NZ_CP022413.2"/>
</dbReference>
<organism evidence="1 2">
    <name type="scientific">Blautia hansenii DSM 20583</name>
    <dbReference type="NCBI Taxonomy" id="537007"/>
    <lineage>
        <taxon>Bacteria</taxon>
        <taxon>Bacillati</taxon>
        <taxon>Bacillota</taxon>
        <taxon>Clostridia</taxon>
        <taxon>Lachnospirales</taxon>
        <taxon>Lachnospiraceae</taxon>
        <taxon>Blautia</taxon>
    </lineage>
</organism>
<comment type="caution">
    <text evidence="1">The sequence shown here is derived from an EMBL/GenBank/DDBJ whole genome shotgun (WGS) entry which is preliminary data.</text>
</comment>
<proteinExistence type="predicted"/>
<dbReference type="AlphaFoldDB" id="C9L5G7"/>
<dbReference type="HOGENOM" id="CLU_1347466_0_0_9"/>
<evidence type="ECO:0000313" key="2">
    <source>
        <dbReference type="Proteomes" id="UP000003755"/>
    </source>
</evidence>
<dbReference type="KEGG" id="bhan:CGC63_01700"/>
<accession>C9L5G7</accession>
<name>C9L5G7_BLAHA</name>
<dbReference type="eggNOG" id="ENOG502Z9EJ">
    <property type="taxonomic scope" value="Bacteria"/>
</dbReference>
<evidence type="ECO:0000313" key="1">
    <source>
        <dbReference type="EMBL" id="EEX22399.1"/>
    </source>
</evidence>
<dbReference type="Proteomes" id="UP000003755">
    <property type="component" value="Unassembled WGS sequence"/>
</dbReference>